<protein>
    <submittedName>
        <fullName evidence="2">Uncharacterized protein</fullName>
    </submittedName>
</protein>
<gene>
    <name evidence="2" type="ORF">SLEP1_g35806</name>
</gene>
<organism evidence="2 3">
    <name type="scientific">Rubroshorea leprosula</name>
    <dbReference type="NCBI Taxonomy" id="152421"/>
    <lineage>
        <taxon>Eukaryota</taxon>
        <taxon>Viridiplantae</taxon>
        <taxon>Streptophyta</taxon>
        <taxon>Embryophyta</taxon>
        <taxon>Tracheophyta</taxon>
        <taxon>Spermatophyta</taxon>
        <taxon>Magnoliopsida</taxon>
        <taxon>eudicotyledons</taxon>
        <taxon>Gunneridae</taxon>
        <taxon>Pentapetalae</taxon>
        <taxon>rosids</taxon>
        <taxon>malvids</taxon>
        <taxon>Malvales</taxon>
        <taxon>Dipterocarpaceae</taxon>
        <taxon>Rubroshorea</taxon>
    </lineage>
</organism>
<dbReference type="Proteomes" id="UP001054252">
    <property type="component" value="Unassembled WGS sequence"/>
</dbReference>
<proteinExistence type="predicted"/>
<evidence type="ECO:0000256" key="1">
    <source>
        <dbReference type="SAM" id="MobiDB-lite"/>
    </source>
</evidence>
<dbReference type="EMBL" id="BPVZ01000072">
    <property type="protein sequence ID" value="GKV26519.1"/>
    <property type="molecule type" value="Genomic_DNA"/>
</dbReference>
<accession>A0AAV5KPM3</accession>
<reference evidence="2 3" key="1">
    <citation type="journal article" date="2021" name="Commun. Biol.">
        <title>The genome of Shorea leprosula (Dipterocarpaceae) highlights the ecological relevance of drought in aseasonal tropical rainforests.</title>
        <authorList>
            <person name="Ng K.K.S."/>
            <person name="Kobayashi M.J."/>
            <person name="Fawcett J.A."/>
            <person name="Hatakeyama M."/>
            <person name="Paape T."/>
            <person name="Ng C.H."/>
            <person name="Ang C.C."/>
            <person name="Tnah L.H."/>
            <person name="Lee C.T."/>
            <person name="Nishiyama T."/>
            <person name="Sese J."/>
            <person name="O'Brien M.J."/>
            <person name="Copetti D."/>
            <person name="Mohd Noor M.I."/>
            <person name="Ong R.C."/>
            <person name="Putra M."/>
            <person name="Sireger I.Z."/>
            <person name="Indrioko S."/>
            <person name="Kosugi Y."/>
            <person name="Izuno A."/>
            <person name="Isagi Y."/>
            <person name="Lee S.L."/>
            <person name="Shimizu K.K."/>
        </authorList>
    </citation>
    <scope>NUCLEOTIDE SEQUENCE [LARGE SCALE GENOMIC DNA]</scope>
    <source>
        <strain evidence="2">214</strain>
    </source>
</reference>
<feature type="compositionally biased region" description="Basic and acidic residues" evidence="1">
    <location>
        <begin position="11"/>
        <end position="25"/>
    </location>
</feature>
<name>A0AAV5KPM3_9ROSI</name>
<evidence type="ECO:0000313" key="3">
    <source>
        <dbReference type="Proteomes" id="UP001054252"/>
    </source>
</evidence>
<sequence length="34" mass="3883">MTETVVALSGKEGKRERRKREEESYAWKGKSKGA</sequence>
<dbReference type="AlphaFoldDB" id="A0AAV5KPM3"/>
<keyword evidence="3" id="KW-1185">Reference proteome</keyword>
<comment type="caution">
    <text evidence="2">The sequence shown here is derived from an EMBL/GenBank/DDBJ whole genome shotgun (WGS) entry which is preliminary data.</text>
</comment>
<evidence type="ECO:0000313" key="2">
    <source>
        <dbReference type="EMBL" id="GKV26519.1"/>
    </source>
</evidence>
<feature type="region of interest" description="Disordered" evidence="1">
    <location>
        <begin position="1"/>
        <end position="34"/>
    </location>
</feature>